<organism evidence="8 9">
    <name type="scientific">Massarina eburnea CBS 473.64</name>
    <dbReference type="NCBI Taxonomy" id="1395130"/>
    <lineage>
        <taxon>Eukaryota</taxon>
        <taxon>Fungi</taxon>
        <taxon>Dikarya</taxon>
        <taxon>Ascomycota</taxon>
        <taxon>Pezizomycotina</taxon>
        <taxon>Dothideomycetes</taxon>
        <taxon>Pleosporomycetidae</taxon>
        <taxon>Pleosporales</taxon>
        <taxon>Massarineae</taxon>
        <taxon>Massarinaceae</taxon>
        <taxon>Massarina</taxon>
    </lineage>
</organism>
<evidence type="ECO:0000256" key="2">
    <source>
        <dbReference type="ARBA" id="ARBA00010617"/>
    </source>
</evidence>
<keyword evidence="9" id="KW-1185">Reference proteome</keyword>
<evidence type="ECO:0000256" key="1">
    <source>
        <dbReference type="ARBA" id="ARBA00001971"/>
    </source>
</evidence>
<name>A0A6A6RN68_9PLEO</name>
<dbReference type="FunFam" id="1.10.630.10:FF:000093">
    <property type="entry name" value="Cytochrome P450 monooxygenase"/>
    <property type="match status" value="1"/>
</dbReference>
<comment type="similarity">
    <text evidence="2 7">Belongs to the cytochrome P450 family.</text>
</comment>
<keyword evidence="4 7" id="KW-0560">Oxidoreductase</keyword>
<dbReference type="InterPro" id="IPR017972">
    <property type="entry name" value="Cyt_P450_CS"/>
</dbReference>
<dbReference type="Pfam" id="PF00067">
    <property type="entry name" value="p450"/>
    <property type="match status" value="1"/>
</dbReference>
<evidence type="ECO:0000313" key="9">
    <source>
        <dbReference type="Proteomes" id="UP000799753"/>
    </source>
</evidence>
<dbReference type="AlphaFoldDB" id="A0A6A6RN68"/>
<dbReference type="PRINTS" id="PR00463">
    <property type="entry name" value="EP450I"/>
</dbReference>
<feature type="binding site" description="axial binding residue" evidence="6">
    <location>
        <position position="448"/>
    </location>
    <ligand>
        <name>heme</name>
        <dbReference type="ChEBI" id="CHEBI:30413"/>
    </ligand>
    <ligandPart>
        <name>Fe</name>
        <dbReference type="ChEBI" id="CHEBI:18248"/>
    </ligandPart>
</feature>
<dbReference type="GO" id="GO:0020037">
    <property type="term" value="F:heme binding"/>
    <property type="evidence" value="ECO:0007669"/>
    <property type="project" value="InterPro"/>
</dbReference>
<protein>
    <submittedName>
        <fullName evidence="8">Cytochrome P450</fullName>
    </submittedName>
</protein>
<dbReference type="GO" id="GO:0004497">
    <property type="term" value="F:monooxygenase activity"/>
    <property type="evidence" value="ECO:0007669"/>
    <property type="project" value="UniProtKB-KW"/>
</dbReference>
<dbReference type="PANTHER" id="PTHR24305">
    <property type="entry name" value="CYTOCHROME P450"/>
    <property type="match status" value="1"/>
</dbReference>
<accession>A0A6A6RN68</accession>
<dbReference type="PANTHER" id="PTHR24305:SF96">
    <property type="entry name" value="CYTOCHROME P450 MONOOXYGENASE STCB-RELATED"/>
    <property type="match status" value="1"/>
</dbReference>
<evidence type="ECO:0000256" key="3">
    <source>
        <dbReference type="ARBA" id="ARBA00022723"/>
    </source>
</evidence>
<dbReference type="InterPro" id="IPR002401">
    <property type="entry name" value="Cyt_P450_E_grp-I"/>
</dbReference>
<dbReference type="SUPFAM" id="SSF48264">
    <property type="entry name" value="Cytochrome P450"/>
    <property type="match status" value="1"/>
</dbReference>
<dbReference type="InterPro" id="IPR050121">
    <property type="entry name" value="Cytochrome_P450_monoxygenase"/>
</dbReference>
<sequence>MTTFTPTDTESAGLSKYALLPLVILGVTLCKLLYTGLTCPTKHIPGPWYTRFTHLRLKRAVVTGQRVFYIDALHAQYGPIVRLSPTEVGIADLDAFKEIHKIGSKFLKSDWYERLANFPKKGIFTMIEPKEYSSRRKLLSGSFSKSYLMSHWESTIRDKARLCVRRIGEDARGRGSADVYNWWMLLASDVTAHLAFGEPFGMLEAGKANQFMRVLKKLTMGAGIMVELPFLRLLRFIPTPTIQEMFNGNDYILAGANRAVELARSRTGEKNVFAKVIEDSEKEGEGHIDDMDVRVEASNIIIAGTDTTGVTLTYLTWAVLQRPELQRALEDEVATLPSDFTEKDVAELPLLNAVVEETHRLYGAAPSSLPRVVPQGGSYLGGYYIPAGTTVCTQAYTFHRDEKIWSDPLTFNPNRWLPSPHSPHLPAEAHSPSAKIAFHPFGVGARSCVGIHLARMEMRYAVAFFFRDCRGLRLAASTTPESMQFENFFLITPKGHRCDVVVGGKEVEMEVGKGEVEGVV</sequence>
<comment type="cofactor">
    <cofactor evidence="1 6">
        <name>heme</name>
        <dbReference type="ChEBI" id="CHEBI:30413"/>
    </cofactor>
</comment>
<dbReference type="CDD" id="cd11059">
    <property type="entry name" value="CYP_fungal"/>
    <property type="match status" value="1"/>
</dbReference>
<proteinExistence type="inferred from homology"/>
<dbReference type="GO" id="GO:0016705">
    <property type="term" value="F:oxidoreductase activity, acting on paired donors, with incorporation or reduction of molecular oxygen"/>
    <property type="evidence" value="ECO:0007669"/>
    <property type="project" value="InterPro"/>
</dbReference>
<dbReference type="Gene3D" id="1.10.630.10">
    <property type="entry name" value="Cytochrome P450"/>
    <property type="match status" value="1"/>
</dbReference>
<evidence type="ECO:0000256" key="4">
    <source>
        <dbReference type="ARBA" id="ARBA00023002"/>
    </source>
</evidence>
<dbReference type="PRINTS" id="PR00385">
    <property type="entry name" value="P450"/>
</dbReference>
<keyword evidence="3 6" id="KW-0479">Metal-binding</keyword>
<keyword evidence="7" id="KW-0503">Monooxygenase</keyword>
<dbReference type="EMBL" id="MU006797">
    <property type="protein sequence ID" value="KAF2636617.1"/>
    <property type="molecule type" value="Genomic_DNA"/>
</dbReference>
<evidence type="ECO:0000313" key="8">
    <source>
        <dbReference type="EMBL" id="KAF2636617.1"/>
    </source>
</evidence>
<dbReference type="Proteomes" id="UP000799753">
    <property type="component" value="Unassembled WGS sequence"/>
</dbReference>
<keyword evidence="5 6" id="KW-0408">Iron</keyword>
<dbReference type="InterPro" id="IPR001128">
    <property type="entry name" value="Cyt_P450"/>
</dbReference>
<dbReference type="PROSITE" id="PS00086">
    <property type="entry name" value="CYTOCHROME_P450"/>
    <property type="match status" value="1"/>
</dbReference>
<evidence type="ECO:0000256" key="7">
    <source>
        <dbReference type="RuleBase" id="RU000461"/>
    </source>
</evidence>
<keyword evidence="6 7" id="KW-0349">Heme</keyword>
<evidence type="ECO:0000256" key="5">
    <source>
        <dbReference type="ARBA" id="ARBA00023004"/>
    </source>
</evidence>
<dbReference type="OrthoDB" id="1470350at2759"/>
<evidence type="ECO:0000256" key="6">
    <source>
        <dbReference type="PIRSR" id="PIRSR602401-1"/>
    </source>
</evidence>
<reference evidence="8" key="1">
    <citation type="journal article" date="2020" name="Stud. Mycol.">
        <title>101 Dothideomycetes genomes: a test case for predicting lifestyles and emergence of pathogens.</title>
        <authorList>
            <person name="Haridas S."/>
            <person name="Albert R."/>
            <person name="Binder M."/>
            <person name="Bloem J."/>
            <person name="Labutti K."/>
            <person name="Salamov A."/>
            <person name="Andreopoulos B."/>
            <person name="Baker S."/>
            <person name="Barry K."/>
            <person name="Bills G."/>
            <person name="Bluhm B."/>
            <person name="Cannon C."/>
            <person name="Castanera R."/>
            <person name="Culley D."/>
            <person name="Daum C."/>
            <person name="Ezra D."/>
            <person name="Gonzalez J."/>
            <person name="Henrissat B."/>
            <person name="Kuo A."/>
            <person name="Liang C."/>
            <person name="Lipzen A."/>
            <person name="Lutzoni F."/>
            <person name="Magnuson J."/>
            <person name="Mondo S."/>
            <person name="Nolan M."/>
            <person name="Ohm R."/>
            <person name="Pangilinan J."/>
            <person name="Park H.-J."/>
            <person name="Ramirez L."/>
            <person name="Alfaro M."/>
            <person name="Sun H."/>
            <person name="Tritt A."/>
            <person name="Yoshinaga Y."/>
            <person name="Zwiers L.-H."/>
            <person name="Turgeon B."/>
            <person name="Goodwin S."/>
            <person name="Spatafora J."/>
            <person name="Crous P."/>
            <person name="Grigoriev I."/>
        </authorList>
    </citation>
    <scope>NUCLEOTIDE SEQUENCE</scope>
    <source>
        <strain evidence="8">CBS 473.64</strain>
    </source>
</reference>
<dbReference type="InterPro" id="IPR036396">
    <property type="entry name" value="Cyt_P450_sf"/>
</dbReference>
<dbReference type="GO" id="GO:0005506">
    <property type="term" value="F:iron ion binding"/>
    <property type="evidence" value="ECO:0007669"/>
    <property type="project" value="InterPro"/>
</dbReference>
<gene>
    <name evidence="8" type="ORF">P280DRAFT_459461</name>
</gene>